<dbReference type="STRING" id="543379.A0A232EZI5"/>
<feature type="disulfide bond" evidence="6">
    <location>
        <begin position="171"/>
        <end position="193"/>
    </location>
</feature>
<comment type="similarity">
    <text evidence="2 7">Belongs to the tetraspanin (TM4SF) family.</text>
</comment>
<keyword evidence="6" id="KW-1015">Disulfide bond</keyword>
<dbReference type="SUPFAM" id="SSF48652">
    <property type="entry name" value="Tetraspanin"/>
    <property type="match status" value="1"/>
</dbReference>
<dbReference type="PANTHER" id="PTHR19282">
    <property type="entry name" value="TETRASPANIN"/>
    <property type="match status" value="1"/>
</dbReference>
<evidence type="ECO:0000256" key="3">
    <source>
        <dbReference type="ARBA" id="ARBA00022692"/>
    </source>
</evidence>
<keyword evidence="4" id="KW-1133">Transmembrane helix</keyword>
<comment type="caution">
    <text evidence="8">The sequence shown here is derived from an EMBL/GenBank/DDBJ whole genome shotgun (WGS) entry which is preliminary data.</text>
</comment>
<keyword evidence="3" id="KW-0812">Transmembrane</keyword>
<dbReference type="PANTHER" id="PTHR19282:SF456">
    <property type="entry name" value="CD63 MOLECULE"/>
    <property type="match status" value="1"/>
</dbReference>
<dbReference type="InterPro" id="IPR018503">
    <property type="entry name" value="Tetraspanin_CS"/>
</dbReference>
<evidence type="ECO:0000313" key="8">
    <source>
        <dbReference type="EMBL" id="OXU23717.1"/>
    </source>
</evidence>
<dbReference type="CDD" id="cd03127">
    <property type="entry name" value="tetraspanin_LEL"/>
    <property type="match status" value="1"/>
</dbReference>
<dbReference type="Proteomes" id="UP000215335">
    <property type="component" value="Unassembled WGS sequence"/>
</dbReference>
<dbReference type="Pfam" id="PF00335">
    <property type="entry name" value="Tetraspanin"/>
    <property type="match status" value="1"/>
</dbReference>
<gene>
    <name evidence="8" type="ORF">TSAR_006502</name>
</gene>
<evidence type="ECO:0000256" key="6">
    <source>
        <dbReference type="PIRSR" id="PIRSR002419-1"/>
    </source>
</evidence>
<dbReference type="InterPro" id="IPR008952">
    <property type="entry name" value="Tetraspanin_EC2_sf"/>
</dbReference>
<sequence>MVSGGMACVKYLLFLFNLIFAITGIVFISVGAVILIAYRGYSNFVDIWMFAVPVLMIIVGVVVFITSFFGCCGAVKENHCMIITFSVLLLLIFALELGAGISGYLMRSKVSSMLEKCMNDTLVSYKNRPDFRQSWDIMQHDPQIKEPTTSQRCATRVYILWAHLVLQLQCCGVHSPQDWARAGFTGNTLPNSCCTEIAANNPTCDTNDIKSNTEGCKAQLQKKIEENALILGGVGIGVALIQLIGVIFACCLARSIRREYETV</sequence>
<dbReference type="PROSITE" id="PS00421">
    <property type="entry name" value="TM4_1"/>
    <property type="match status" value="1"/>
</dbReference>
<organism evidence="8 9">
    <name type="scientific">Trichomalopsis sarcophagae</name>
    <dbReference type="NCBI Taxonomy" id="543379"/>
    <lineage>
        <taxon>Eukaryota</taxon>
        <taxon>Metazoa</taxon>
        <taxon>Ecdysozoa</taxon>
        <taxon>Arthropoda</taxon>
        <taxon>Hexapoda</taxon>
        <taxon>Insecta</taxon>
        <taxon>Pterygota</taxon>
        <taxon>Neoptera</taxon>
        <taxon>Endopterygota</taxon>
        <taxon>Hymenoptera</taxon>
        <taxon>Apocrita</taxon>
        <taxon>Proctotrupomorpha</taxon>
        <taxon>Chalcidoidea</taxon>
        <taxon>Pteromalidae</taxon>
        <taxon>Pteromalinae</taxon>
        <taxon>Trichomalopsis</taxon>
    </lineage>
</organism>
<evidence type="ECO:0000256" key="5">
    <source>
        <dbReference type="ARBA" id="ARBA00023136"/>
    </source>
</evidence>
<protein>
    <recommendedName>
        <fullName evidence="7">Tetraspanin</fullName>
    </recommendedName>
</protein>
<dbReference type="PIRSF" id="PIRSF002419">
    <property type="entry name" value="Tetraspanin"/>
    <property type="match status" value="1"/>
</dbReference>
<evidence type="ECO:0000256" key="4">
    <source>
        <dbReference type="ARBA" id="ARBA00022989"/>
    </source>
</evidence>
<evidence type="ECO:0000256" key="2">
    <source>
        <dbReference type="ARBA" id="ARBA00006840"/>
    </source>
</evidence>
<reference evidence="8 9" key="1">
    <citation type="journal article" date="2017" name="Curr. Biol.">
        <title>The Evolution of Venom by Co-option of Single-Copy Genes.</title>
        <authorList>
            <person name="Martinson E.O."/>
            <person name="Mrinalini"/>
            <person name="Kelkar Y.D."/>
            <person name="Chang C.H."/>
            <person name="Werren J.H."/>
        </authorList>
    </citation>
    <scope>NUCLEOTIDE SEQUENCE [LARGE SCALE GENOMIC DNA]</scope>
    <source>
        <strain evidence="8 9">Alberta</strain>
        <tissue evidence="8">Whole body</tissue>
    </source>
</reference>
<dbReference type="InterPro" id="IPR000301">
    <property type="entry name" value="Tetraspanin_animals"/>
</dbReference>
<accession>A0A232EZI5</accession>
<proteinExistence type="inferred from homology"/>
<evidence type="ECO:0000256" key="7">
    <source>
        <dbReference type="RuleBase" id="RU361218"/>
    </source>
</evidence>
<dbReference type="Gene3D" id="1.10.1450.10">
    <property type="entry name" value="Tetraspanin"/>
    <property type="match status" value="1"/>
</dbReference>
<dbReference type="AlphaFoldDB" id="A0A232EZI5"/>
<evidence type="ECO:0000313" key="9">
    <source>
        <dbReference type="Proteomes" id="UP000215335"/>
    </source>
</evidence>
<evidence type="ECO:0000256" key="1">
    <source>
        <dbReference type="ARBA" id="ARBA00004141"/>
    </source>
</evidence>
<dbReference type="EMBL" id="NNAY01001516">
    <property type="protein sequence ID" value="OXU23717.1"/>
    <property type="molecule type" value="Genomic_DNA"/>
</dbReference>
<dbReference type="InterPro" id="IPR018499">
    <property type="entry name" value="Tetraspanin/Peripherin"/>
</dbReference>
<keyword evidence="5" id="KW-0472">Membrane</keyword>
<dbReference type="OrthoDB" id="10033535at2759"/>
<comment type="subcellular location">
    <subcellularLocation>
        <location evidence="1 7">Membrane</location>
        <topology evidence="1 7">Multi-pass membrane protein</topology>
    </subcellularLocation>
</comment>
<name>A0A232EZI5_9HYME</name>
<dbReference type="PRINTS" id="PR00259">
    <property type="entry name" value="TMFOUR"/>
</dbReference>
<dbReference type="GO" id="GO:0005886">
    <property type="term" value="C:plasma membrane"/>
    <property type="evidence" value="ECO:0007669"/>
    <property type="project" value="TreeGrafter"/>
</dbReference>
<keyword evidence="9" id="KW-1185">Reference proteome</keyword>